<comment type="subcellular location">
    <subcellularLocation>
        <location evidence="1">Cell inner membrane</location>
        <topology evidence="1">Single-pass type II membrane protein</topology>
        <orientation evidence="1">Periplasmic side</orientation>
    </subcellularLocation>
</comment>
<protein>
    <recommendedName>
        <fullName evidence="2">Parvulin-like PPIase</fullName>
    </recommendedName>
    <alternativeName>
        <fullName evidence="9">Peptidyl-prolyl cis-trans isomerase plp</fullName>
    </alternativeName>
    <alternativeName>
        <fullName evidence="12">Periplasmic chaperone PpiD</fullName>
    </alternativeName>
    <alternativeName>
        <fullName evidence="13">Periplasmic folding chaperone</fullName>
    </alternativeName>
    <alternativeName>
        <fullName evidence="10">Rotamase plp</fullName>
    </alternativeName>
</protein>
<accession>A0AAW9DVM0</accession>
<feature type="domain" description="PpiC" evidence="15">
    <location>
        <begin position="247"/>
        <end position="368"/>
    </location>
</feature>
<evidence type="ECO:0000313" key="16">
    <source>
        <dbReference type="EMBL" id="MDX5932642.1"/>
    </source>
</evidence>
<dbReference type="Pfam" id="PF13624">
    <property type="entry name" value="SurA_N_3"/>
    <property type="match status" value="1"/>
</dbReference>
<dbReference type="SUPFAM" id="SSF109998">
    <property type="entry name" value="Triger factor/SurA peptide-binding domain-like"/>
    <property type="match status" value="1"/>
</dbReference>
<evidence type="ECO:0000256" key="5">
    <source>
        <dbReference type="ARBA" id="ARBA00022692"/>
    </source>
</evidence>
<evidence type="ECO:0000256" key="8">
    <source>
        <dbReference type="ARBA" id="ARBA00023186"/>
    </source>
</evidence>
<comment type="similarity">
    <text evidence="11">Belongs to the PpiD chaperone family.</text>
</comment>
<dbReference type="PANTHER" id="PTHR47529">
    <property type="entry name" value="PEPTIDYL-PROLYL CIS-TRANS ISOMERASE D"/>
    <property type="match status" value="1"/>
</dbReference>
<evidence type="ECO:0000256" key="13">
    <source>
        <dbReference type="ARBA" id="ARBA00042775"/>
    </source>
</evidence>
<dbReference type="InterPro" id="IPR052029">
    <property type="entry name" value="PpiD_chaperone"/>
</dbReference>
<evidence type="ECO:0000256" key="14">
    <source>
        <dbReference type="SAM" id="Phobius"/>
    </source>
</evidence>
<evidence type="ECO:0000256" key="12">
    <source>
        <dbReference type="ARBA" id="ARBA00040743"/>
    </source>
</evidence>
<dbReference type="EMBL" id="JAWXYB010000018">
    <property type="protein sequence ID" value="MDX5932642.1"/>
    <property type="molecule type" value="Genomic_DNA"/>
</dbReference>
<dbReference type="GO" id="GO:0005886">
    <property type="term" value="C:plasma membrane"/>
    <property type="evidence" value="ECO:0007669"/>
    <property type="project" value="UniProtKB-SubCell"/>
</dbReference>
<comment type="caution">
    <text evidence="16">The sequence shown here is derived from an EMBL/GenBank/DDBJ whole genome shotgun (WGS) entry which is preliminary data.</text>
</comment>
<dbReference type="InterPro" id="IPR046357">
    <property type="entry name" value="PPIase_dom_sf"/>
</dbReference>
<evidence type="ECO:0000256" key="10">
    <source>
        <dbReference type="ARBA" id="ARBA00031484"/>
    </source>
</evidence>
<evidence type="ECO:0000313" key="17">
    <source>
        <dbReference type="Proteomes" id="UP001279553"/>
    </source>
</evidence>
<gene>
    <name evidence="16" type="ORF">SIL87_17970</name>
</gene>
<sequence>MLSTIRKLLDNWLVRAFFMVLIAVFIFWGVSSVITQHGSSEAVATVGGQSIQAEDINSSYQQQVTAYAQAHNGAEPSQGERRLYAGAALGQAIDRATMALDARHLGVVAPPEALRAQIFAMSVFDGPDGKFDKATFNQVLAQHNLTPAAFMADISRGLNASQIVQAITVGAVAPAPLVKQIYDYVGQERTIEYAQLPFAAATPPPPPATAVLRRYWRDHPGRFSTPALRKVQVVILSPALLAADQTVTKAELDAEYKDEASKFGRIASRSVEIITAEDAPSAAKLAALWNKGTSWAAMKQAANAASATAVTFNDAQPDQFPSGRLAKAVFAATPDQVSAPVTGALGTYVFKVTKANPGGTTPLAQVEPQVKAAVQLRKARHVVNASVTKLQDALAGNTSLDHLPGDLHLVAVEGTLDAEGMTAEGKPAPIPGPKALRAAIVKSAFDTAPGAQPRAITGPDDSYYAISVQKLIPPALKPYDKVATAVLSDWTGDQVKRQEEIAAASLISAVKSGKTFAQAANAAGQPITTSPPMTRAKPAAGVPAKLLPIIFTLKPGEPTMVETESEFVVGVVKSITEPKPGSNPAIVARIQTSLDNAMQTDILQTYATALRSRYHVKINAAKLHQISD</sequence>
<dbReference type="AlphaFoldDB" id="A0AAW9DVM0"/>
<evidence type="ECO:0000256" key="6">
    <source>
        <dbReference type="ARBA" id="ARBA00022989"/>
    </source>
</evidence>
<dbReference type="RefSeq" id="WP_319615497.1">
    <property type="nucleotide sequence ID" value="NZ_JAWXYB010000018.1"/>
</dbReference>
<keyword evidence="3" id="KW-1003">Cell membrane</keyword>
<keyword evidence="17" id="KW-1185">Reference proteome</keyword>
<keyword evidence="5 14" id="KW-0812">Transmembrane</keyword>
<evidence type="ECO:0000256" key="4">
    <source>
        <dbReference type="ARBA" id="ARBA00022519"/>
    </source>
</evidence>
<dbReference type="PANTHER" id="PTHR47529:SF1">
    <property type="entry name" value="PERIPLASMIC CHAPERONE PPID"/>
    <property type="match status" value="1"/>
</dbReference>
<reference evidence="16 17" key="1">
    <citation type="submission" date="2023-11" db="EMBL/GenBank/DDBJ databases">
        <title>MicrobeMod: A computational toolkit for identifying prokaryotic methylation and restriction-modification with nanopore sequencing.</title>
        <authorList>
            <person name="Crits-Christoph A."/>
            <person name="Kang S.C."/>
            <person name="Lee H."/>
            <person name="Ostrov N."/>
        </authorList>
    </citation>
    <scope>NUCLEOTIDE SEQUENCE [LARGE SCALE GENOMIC DNA]</scope>
    <source>
        <strain evidence="16 17">DSMZ 700</strain>
    </source>
</reference>
<name>A0AAW9DVM0_ACIAO</name>
<evidence type="ECO:0000256" key="1">
    <source>
        <dbReference type="ARBA" id="ARBA00004382"/>
    </source>
</evidence>
<dbReference type="InterPro" id="IPR000297">
    <property type="entry name" value="PPIase_PpiC"/>
</dbReference>
<dbReference type="Pfam" id="PF13145">
    <property type="entry name" value="Rotamase_2"/>
    <property type="match status" value="1"/>
</dbReference>
<dbReference type="GO" id="GO:0003755">
    <property type="term" value="F:peptidyl-prolyl cis-trans isomerase activity"/>
    <property type="evidence" value="ECO:0007669"/>
    <property type="project" value="InterPro"/>
</dbReference>
<keyword evidence="7 14" id="KW-0472">Membrane</keyword>
<dbReference type="Proteomes" id="UP001279553">
    <property type="component" value="Unassembled WGS sequence"/>
</dbReference>
<feature type="transmembrane region" description="Helical" evidence="14">
    <location>
        <begin position="12"/>
        <end position="30"/>
    </location>
</feature>
<evidence type="ECO:0000256" key="11">
    <source>
        <dbReference type="ARBA" id="ARBA00038408"/>
    </source>
</evidence>
<evidence type="ECO:0000256" key="2">
    <source>
        <dbReference type="ARBA" id="ARBA00018370"/>
    </source>
</evidence>
<keyword evidence="4" id="KW-0997">Cell inner membrane</keyword>
<proteinExistence type="inferred from homology"/>
<evidence type="ECO:0000256" key="3">
    <source>
        <dbReference type="ARBA" id="ARBA00022475"/>
    </source>
</evidence>
<keyword evidence="8" id="KW-0143">Chaperone</keyword>
<evidence type="ECO:0000256" key="9">
    <source>
        <dbReference type="ARBA" id="ARBA00030642"/>
    </source>
</evidence>
<evidence type="ECO:0000256" key="7">
    <source>
        <dbReference type="ARBA" id="ARBA00023136"/>
    </source>
</evidence>
<dbReference type="Gene3D" id="3.10.50.40">
    <property type="match status" value="1"/>
</dbReference>
<keyword evidence="6 14" id="KW-1133">Transmembrane helix</keyword>
<organism evidence="16 17">
    <name type="scientific">Acidiphilium acidophilum</name>
    <name type="common">Thiobacillus acidophilus</name>
    <dbReference type="NCBI Taxonomy" id="76588"/>
    <lineage>
        <taxon>Bacteria</taxon>
        <taxon>Pseudomonadati</taxon>
        <taxon>Pseudomonadota</taxon>
        <taxon>Alphaproteobacteria</taxon>
        <taxon>Acetobacterales</taxon>
        <taxon>Acidocellaceae</taxon>
        <taxon>Acidiphilium</taxon>
    </lineage>
</organism>
<dbReference type="InterPro" id="IPR027304">
    <property type="entry name" value="Trigger_fact/SurA_dom_sf"/>
</dbReference>
<evidence type="ECO:0000259" key="15">
    <source>
        <dbReference type="Pfam" id="PF13145"/>
    </source>
</evidence>